<feature type="compositionally biased region" description="Polar residues" evidence="7">
    <location>
        <begin position="551"/>
        <end position="572"/>
    </location>
</feature>
<dbReference type="CDD" id="cd08050">
    <property type="entry name" value="TAF6C"/>
    <property type="match status" value="1"/>
</dbReference>
<feature type="compositionally biased region" description="Polar residues" evidence="7">
    <location>
        <begin position="772"/>
        <end position="796"/>
    </location>
</feature>
<dbReference type="CTD" id="6752952"/>
<dbReference type="eggNOG" id="KOG2549">
    <property type="taxonomic scope" value="Eukaryota"/>
</dbReference>
<dbReference type="InterPro" id="IPR046344">
    <property type="entry name" value="TAF6_C_sf"/>
</dbReference>
<evidence type="ECO:0000256" key="6">
    <source>
        <dbReference type="ARBA" id="ARBA00040091"/>
    </source>
</evidence>
<dbReference type="InterPro" id="IPR009072">
    <property type="entry name" value="Histone-fold"/>
</dbReference>
<comment type="subcellular location">
    <subcellularLocation>
        <location evidence="1">Nucleus</location>
    </subcellularLocation>
</comment>
<feature type="compositionally biased region" description="Low complexity" evidence="7">
    <location>
        <begin position="1031"/>
        <end position="1041"/>
    </location>
</feature>
<dbReference type="FunFam" id="1.10.20.10:FF:000030">
    <property type="entry name" value="Transcription initiation factor TFIID subunit 6"/>
    <property type="match status" value="1"/>
</dbReference>
<feature type="compositionally biased region" description="Basic and acidic residues" evidence="7">
    <location>
        <begin position="1384"/>
        <end position="1393"/>
    </location>
</feature>
<dbReference type="InterPro" id="IPR011442">
    <property type="entry name" value="TAF6_C"/>
</dbReference>
<dbReference type="InterPro" id="IPR016024">
    <property type="entry name" value="ARM-type_fold"/>
</dbReference>
<evidence type="ECO:0000256" key="5">
    <source>
        <dbReference type="ARBA" id="ARBA00023242"/>
    </source>
</evidence>
<evidence type="ECO:0000256" key="4">
    <source>
        <dbReference type="ARBA" id="ARBA00023163"/>
    </source>
</evidence>
<sequence length="1444" mass="156469">MAESASNNISKQSIKSIAESCGNAPIDDDCSQVIADEVNARLREVIQDGLKFMRHSKRDKLTRNDIDLALKFKSIEPVYGFTSRDFVPFRYASGGGRSIFFQEDKEFNLTDLIASQEASKVPLDNHTRAHWLSIDGTQPLIPENPDPDTLHKFKRLSSDDSLDDFIPKKVPALFSLSFQDNKLIVEKKAGKEVKSKEKVEDTSKASFLKPLSGHELSLEQQLFFREITEACVSNSEEKRKKALECLQYDPGLYQLLPRFSRFISEGVRANIHETEDAVLIYLLRMMDSLLQNETLNLEKYLHELIPTALSCVVNKQIASEDPNNRLVIQHYAASLIYKICSNKIYNSPVNNVQSRITQTMANALQEESLPLHTYYGAIYLMIKLCSNDVCANNNFLLNYSSCDNILLQALKRFLLPLLKEKSDLIECALNGQINSDKLVAEKLRDLLVQHLALILPISNDSLDTVREKYGYIGCIIVHNAQYLKQTNSRGMLGETPFKYSIPSSIKLTTTKTNTGTSPSTTTNSITTLSTSSNTLTSSKQEDFKALEQPAVTKSTDISSPNAADTVTISSGIKDSRKTDNSDGGNDVTDSSMSEISEKHTGTSNTKIHESLTESAMEESTMEESAIEESTMEESAMEIESSSNDVENANNVDNSSSRSKYLSDVNDHSNPDDKTESLLNVLATSELAKVELMEESSSDSEEFVDSTDVALKSNLDSESKCKSSGDIETETITKNSNRASPSRDSSSLKEISNSTEDNKFSTKDDVSDSVKDATNTIIKTKSDENISQVPESENIPSPVTYKSEKTVEDKLPSSSSSSDDDDSQEYLPISTDNMEETADDTTSLPVMKGTPLSSDQSDISPAIPSVDNKRSNSPAVDAPMEENLSTPASSKGGDSRNVSEEHDNLDKSGNTSTKPVDKPLSPIERLNSCKENIPTSLITADDRTTLSAATGAAEGNEKMTPETSVSADKISASLATIADKHVTSPPSTSEISKATGSHILAEDKMPSPSSPSRIEGSETVSPTAVDDNTRLSDAGGSSPSASPDKEDVLVNKTEILPSPSSTGSLDEKNSKPSISGSKLEISPPLTLAVNQPHSSLATIISEYGEDISSNNSYMTDDESMVVDEETNASKTPLPIQNEDKPEGSIDKDVSKEMSHDSGTDCQIEDQSQSGVNIVEGKENPEVSPVPPIAGNDPEELATSTSNRDERNSSEPSHSPIVARPKTPDAESKESSVNTVHTAASEINASKTESIRSPKPQTSSSDHEPHAVSVDDQTISECANSPASIVPSTAEQSVISSSTSIQFPPSAAVKQPSADKPSASPGPALSSPQQGTIETRHPTEDQTNPIIKSSPPNLDGAKDNVDNDNLKKIDTEDVECKIEQNPSNSDDLKESKEDVASPSENSASIGSRNVQQSIADEEMDVSVKQSEGAEHASRTSDDEFMDVDSS</sequence>
<keyword evidence="5" id="KW-0539">Nucleus</keyword>
<keyword evidence="3" id="KW-0805">Transcription regulation</keyword>
<dbReference type="OrthoDB" id="361039at2759"/>
<dbReference type="InterPro" id="IPR004823">
    <property type="entry name" value="TAF_TATA-bd_Histone-like_dom"/>
</dbReference>
<evidence type="ECO:0000256" key="2">
    <source>
        <dbReference type="ARBA" id="ARBA00007688"/>
    </source>
</evidence>
<feature type="compositionally biased region" description="Basic and acidic residues" evidence="7">
    <location>
        <begin position="714"/>
        <end position="724"/>
    </location>
</feature>
<feature type="compositionally biased region" description="Polar residues" evidence="7">
    <location>
        <begin position="1269"/>
        <end position="1301"/>
    </location>
</feature>
<keyword evidence="4" id="KW-0804">Transcription</keyword>
<dbReference type="HOGENOM" id="CLU_251699_0_0_1"/>
<feature type="compositionally biased region" description="Basic and acidic residues" evidence="7">
    <location>
        <begin position="801"/>
        <end position="810"/>
    </location>
</feature>
<dbReference type="GO" id="GO:0016251">
    <property type="term" value="F:RNA polymerase II general transcription initiation factor activity"/>
    <property type="evidence" value="ECO:0007669"/>
    <property type="project" value="InterPro"/>
</dbReference>
<feature type="compositionally biased region" description="Basic and acidic residues" evidence="7">
    <location>
        <begin position="755"/>
        <end position="770"/>
    </location>
</feature>
<feature type="domain" description="TATA box binding protein associated factor (TAF) histone-like fold" evidence="8">
    <location>
        <begin position="7"/>
        <end position="71"/>
    </location>
</feature>
<reference evidence="9 10" key="1">
    <citation type="journal article" date="2008" name="Nature">
        <title>The Trichoplax genome and the nature of placozoans.</title>
        <authorList>
            <person name="Srivastava M."/>
            <person name="Begovic E."/>
            <person name="Chapman J."/>
            <person name="Putnam N.H."/>
            <person name="Hellsten U."/>
            <person name="Kawashima T."/>
            <person name="Kuo A."/>
            <person name="Mitros T."/>
            <person name="Salamov A."/>
            <person name="Carpenter M.L."/>
            <person name="Signorovitch A.Y."/>
            <person name="Moreno M.A."/>
            <person name="Kamm K."/>
            <person name="Grimwood J."/>
            <person name="Schmutz J."/>
            <person name="Shapiro H."/>
            <person name="Grigoriev I.V."/>
            <person name="Buss L.W."/>
            <person name="Schierwater B."/>
            <person name="Dellaporta S.L."/>
            <person name="Rokhsar D.S."/>
        </authorList>
    </citation>
    <scope>NUCLEOTIDE SEQUENCE [LARGE SCALE GENOMIC DNA]</scope>
    <source>
        <strain evidence="9 10">Grell-BS-1999</strain>
    </source>
</reference>
<feature type="compositionally biased region" description="Acidic residues" evidence="7">
    <location>
        <begin position="615"/>
        <end position="636"/>
    </location>
</feature>
<feature type="compositionally biased region" description="Polar residues" evidence="7">
    <location>
        <begin position="1229"/>
        <end position="1246"/>
    </location>
</feature>
<evidence type="ECO:0000256" key="1">
    <source>
        <dbReference type="ARBA" id="ARBA00004123"/>
    </source>
</evidence>
<evidence type="ECO:0000313" key="10">
    <source>
        <dbReference type="Proteomes" id="UP000009022"/>
    </source>
</evidence>
<dbReference type="KEGG" id="tad:TRIADDRAFT_56085"/>
<dbReference type="Pfam" id="PF02969">
    <property type="entry name" value="TAF"/>
    <property type="match status" value="1"/>
</dbReference>
<dbReference type="SMART" id="SM00803">
    <property type="entry name" value="TAF"/>
    <property type="match status" value="1"/>
</dbReference>
<dbReference type="PANTHER" id="PTHR10221:SF9">
    <property type="entry name" value="TRANSCRIPTION INITIATION FACTOR TFIID SUBUNIT 6"/>
    <property type="match status" value="1"/>
</dbReference>
<feature type="compositionally biased region" description="Polar residues" evidence="7">
    <location>
        <begin position="643"/>
        <end position="659"/>
    </location>
</feature>
<dbReference type="FunFam" id="1.25.40.770:FF:000001">
    <property type="entry name" value="Transcription initiation factor TFIID subunit 6"/>
    <property type="match status" value="1"/>
</dbReference>
<feature type="compositionally biased region" description="Basic and acidic residues" evidence="7">
    <location>
        <begin position="664"/>
        <end position="675"/>
    </location>
</feature>
<gene>
    <name evidence="9" type="ORF">TRIADDRAFT_56085</name>
</gene>
<dbReference type="PANTHER" id="PTHR10221">
    <property type="entry name" value="TRANSCRIPTION INITIATION FACTOR TFIID SUBUNIT 6"/>
    <property type="match status" value="1"/>
</dbReference>
<feature type="compositionally biased region" description="Basic and acidic residues" evidence="7">
    <location>
        <begin position="1354"/>
        <end position="1376"/>
    </location>
</feature>
<evidence type="ECO:0000259" key="8">
    <source>
        <dbReference type="SMART" id="SM00803"/>
    </source>
</evidence>
<feature type="compositionally biased region" description="Basic and acidic residues" evidence="7">
    <location>
        <begin position="892"/>
        <end position="905"/>
    </location>
</feature>
<dbReference type="Proteomes" id="UP000009022">
    <property type="component" value="Unassembled WGS sequence"/>
</dbReference>
<dbReference type="CDD" id="cd22931">
    <property type="entry name" value="HFD_TAF6"/>
    <property type="match status" value="1"/>
</dbReference>
<dbReference type="GeneID" id="6752952"/>
<evidence type="ECO:0000313" key="9">
    <source>
        <dbReference type="EMBL" id="EDV26214.1"/>
    </source>
</evidence>
<dbReference type="InterPro" id="IPR037796">
    <property type="entry name" value="TAF6"/>
</dbReference>
<feature type="region of interest" description="Disordered" evidence="7">
    <location>
        <begin position="508"/>
        <end position="676"/>
    </location>
</feature>
<dbReference type="Pfam" id="PF07571">
    <property type="entry name" value="TAF6_C"/>
    <property type="match status" value="1"/>
</dbReference>
<dbReference type="SUPFAM" id="SSF47113">
    <property type="entry name" value="Histone-fold"/>
    <property type="match status" value="1"/>
</dbReference>
<feature type="compositionally biased region" description="Low complexity" evidence="7">
    <location>
        <begin position="508"/>
        <end position="538"/>
    </location>
</feature>
<dbReference type="GO" id="GO:0046695">
    <property type="term" value="C:SLIK (SAGA-like) complex"/>
    <property type="evidence" value="ECO:0007669"/>
    <property type="project" value="InterPro"/>
</dbReference>
<organism evidence="9 10">
    <name type="scientific">Trichoplax adhaerens</name>
    <name type="common">Trichoplax reptans</name>
    <dbReference type="NCBI Taxonomy" id="10228"/>
    <lineage>
        <taxon>Eukaryota</taxon>
        <taxon>Metazoa</taxon>
        <taxon>Placozoa</taxon>
        <taxon>Uniplacotomia</taxon>
        <taxon>Trichoplacea</taxon>
        <taxon>Trichoplacidae</taxon>
        <taxon>Trichoplax</taxon>
    </lineage>
</organism>
<dbReference type="EMBL" id="DS985244">
    <property type="protein sequence ID" value="EDV26214.1"/>
    <property type="molecule type" value="Genomic_DNA"/>
</dbReference>
<dbReference type="SUPFAM" id="SSF48371">
    <property type="entry name" value="ARM repeat"/>
    <property type="match status" value="1"/>
</dbReference>
<comment type="similarity">
    <text evidence="2">Belongs to the TAF6 family.</text>
</comment>
<dbReference type="STRING" id="10228.B3RTY1"/>
<dbReference type="GO" id="GO:0000124">
    <property type="term" value="C:SAGA complex"/>
    <property type="evidence" value="ECO:0007669"/>
    <property type="project" value="InterPro"/>
</dbReference>
<feature type="compositionally biased region" description="Basic and acidic residues" evidence="7">
    <location>
        <begin position="1425"/>
        <end position="1435"/>
    </location>
</feature>
<dbReference type="GO" id="GO:0003713">
    <property type="term" value="F:transcription coactivator activity"/>
    <property type="evidence" value="ECO:0000318"/>
    <property type="project" value="GO_Central"/>
</dbReference>
<feature type="compositionally biased region" description="Polar residues" evidence="7">
    <location>
        <begin position="1339"/>
        <end position="1350"/>
    </location>
</feature>
<feature type="compositionally biased region" description="Low complexity" evidence="7">
    <location>
        <begin position="734"/>
        <end position="744"/>
    </location>
</feature>
<feature type="compositionally biased region" description="Basic and acidic residues" evidence="7">
    <location>
        <begin position="1136"/>
        <end position="1157"/>
    </location>
</feature>
<feature type="compositionally biased region" description="Low complexity" evidence="7">
    <location>
        <begin position="1315"/>
        <end position="1329"/>
    </location>
</feature>
<dbReference type="GO" id="GO:0046982">
    <property type="term" value="F:protein heterodimerization activity"/>
    <property type="evidence" value="ECO:0007669"/>
    <property type="project" value="InterPro"/>
</dbReference>
<name>B3RTY1_TRIAD</name>
<dbReference type="GO" id="GO:0005669">
    <property type="term" value="C:transcription factor TFIID complex"/>
    <property type="evidence" value="ECO:0000318"/>
    <property type="project" value="GO_Central"/>
</dbReference>
<dbReference type="GO" id="GO:0051123">
    <property type="term" value="P:RNA polymerase II preinitiation complex assembly"/>
    <property type="evidence" value="ECO:0000318"/>
    <property type="project" value="GO_Central"/>
</dbReference>
<evidence type="ECO:0000256" key="7">
    <source>
        <dbReference type="SAM" id="MobiDB-lite"/>
    </source>
</evidence>
<dbReference type="InParanoid" id="B3RTY1"/>
<evidence type="ECO:0000256" key="3">
    <source>
        <dbReference type="ARBA" id="ARBA00023015"/>
    </source>
</evidence>
<dbReference type="PhylomeDB" id="B3RTY1"/>
<feature type="compositionally biased region" description="Polar residues" evidence="7">
    <location>
        <begin position="928"/>
        <end position="937"/>
    </location>
</feature>
<feature type="region of interest" description="Disordered" evidence="7">
    <location>
        <begin position="710"/>
        <end position="1085"/>
    </location>
</feature>
<dbReference type="RefSeq" id="XP_002112247.1">
    <property type="nucleotide sequence ID" value="XM_002112211.1"/>
</dbReference>
<proteinExistence type="inferred from homology"/>
<protein>
    <recommendedName>
        <fullName evidence="6">Transcription initiation factor TFIID subunit 6</fullName>
    </recommendedName>
</protein>
<dbReference type="Gene3D" id="1.25.40.770">
    <property type="entry name" value="TAF6, C-terminal HEAT repeat domain"/>
    <property type="match status" value="1"/>
</dbReference>
<feature type="compositionally biased region" description="Polar residues" evidence="7">
    <location>
        <begin position="983"/>
        <end position="994"/>
    </location>
</feature>
<dbReference type="OMA" id="CHTITCC"/>
<feature type="region of interest" description="Disordered" evidence="7">
    <location>
        <begin position="1118"/>
        <end position="1444"/>
    </location>
</feature>
<dbReference type="Gene3D" id="1.10.20.10">
    <property type="entry name" value="Histone, subunit A"/>
    <property type="match status" value="1"/>
</dbReference>
<feature type="compositionally biased region" description="Polar residues" evidence="7">
    <location>
        <begin position="581"/>
        <end position="594"/>
    </location>
</feature>
<accession>B3RTY1</accession>
<feature type="compositionally biased region" description="Basic and acidic residues" evidence="7">
    <location>
        <begin position="595"/>
        <end position="611"/>
    </location>
</feature>
<keyword evidence="10" id="KW-1185">Reference proteome</keyword>
<feature type="compositionally biased region" description="Polar residues" evidence="7">
    <location>
        <begin position="1396"/>
        <end position="1412"/>
    </location>
</feature>